<dbReference type="Proteomes" id="UP001303046">
    <property type="component" value="Unassembled WGS sequence"/>
</dbReference>
<dbReference type="Pfam" id="PF10324">
    <property type="entry name" value="7TM_GPCR_Srw"/>
    <property type="match status" value="1"/>
</dbReference>
<dbReference type="EMBL" id="JAVFWL010000002">
    <property type="protein sequence ID" value="KAK6737455.1"/>
    <property type="molecule type" value="Genomic_DNA"/>
</dbReference>
<dbReference type="CDD" id="cd14978">
    <property type="entry name" value="7tmA_FMRFamide_R-like"/>
    <property type="match status" value="1"/>
</dbReference>
<organism evidence="7 8">
    <name type="scientific">Necator americanus</name>
    <name type="common">Human hookworm</name>
    <dbReference type="NCBI Taxonomy" id="51031"/>
    <lineage>
        <taxon>Eukaryota</taxon>
        <taxon>Metazoa</taxon>
        <taxon>Ecdysozoa</taxon>
        <taxon>Nematoda</taxon>
        <taxon>Chromadorea</taxon>
        <taxon>Rhabditida</taxon>
        <taxon>Rhabditina</taxon>
        <taxon>Rhabditomorpha</taxon>
        <taxon>Strongyloidea</taxon>
        <taxon>Ancylostomatidae</taxon>
        <taxon>Bunostominae</taxon>
        <taxon>Necator</taxon>
    </lineage>
</organism>
<comment type="subcellular location">
    <subcellularLocation>
        <location evidence="1">Membrane</location>
    </subcellularLocation>
</comment>
<evidence type="ECO:0000256" key="4">
    <source>
        <dbReference type="ARBA" id="ARBA00023136"/>
    </source>
</evidence>
<reference evidence="7 8" key="1">
    <citation type="submission" date="2023-08" db="EMBL/GenBank/DDBJ databases">
        <title>A Necator americanus chromosomal reference genome.</title>
        <authorList>
            <person name="Ilik V."/>
            <person name="Petrzelkova K.J."/>
            <person name="Pardy F."/>
            <person name="Fuh T."/>
            <person name="Niatou-Singa F.S."/>
            <person name="Gouil Q."/>
            <person name="Baker L."/>
            <person name="Ritchie M.E."/>
            <person name="Jex A.R."/>
            <person name="Gazzola D."/>
            <person name="Li H."/>
            <person name="Toshio Fujiwara R."/>
            <person name="Zhan B."/>
            <person name="Aroian R.V."/>
            <person name="Pafco B."/>
            <person name="Schwarz E.M."/>
        </authorList>
    </citation>
    <scope>NUCLEOTIDE SEQUENCE [LARGE SCALE GENOMIC DNA]</scope>
    <source>
        <strain evidence="7 8">Aroian</strain>
        <tissue evidence="7">Whole animal</tissue>
    </source>
</reference>
<dbReference type="PANTHER" id="PTHR46273:SF6">
    <property type="entry name" value="G-PROTEIN COUPLED RECEPTORS FAMILY 1 PROFILE DOMAIN-CONTAINING PROTEIN"/>
    <property type="match status" value="1"/>
</dbReference>
<protein>
    <recommendedName>
        <fullName evidence="6">G-protein coupled receptors family 1 profile domain-containing protein</fullName>
    </recommendedName>
</protein>
<gene>
    <name evidence="7" type="primary">Necator_chrII.g7682</name>
    <name evidence="7" type="ORF">RB195_019888</name>
</gene>
<proteinExistence type="predicted"/>
<evidence type="ECO:0000259" key="6">
    <source>
        <dbReference type="PROSITE" id="PS50262"/>
    </source>
</evidence>
<dbReference type="InterPro" id="IPR019427">
    <property type="entry name" value="7TM_GPCR_serpentine_rcpt_Srw"/>
</dbReference>
<feature type="transmembrane region" description="Helical" evidence="5">
    <location>
        <begin position="295"/>
        <end position="319"/>
    </location>
</feature>
<keyword evidence="4 5" id="KW-0472">Membrane</keyword>
<comment type="caution">
    <text evidence="7">The sequence shown here is derived from an EMBL/GenBank/DDBJ whole genome shotgun (WGS) entry which is preliminary data.</text>
</comment>
<evidence type="ECO:0000256" key="3">
    <source>
        <dbReference type="ARBA" id="ARBA00022989"/>
    </source>
</evidence>
<feature type="transmembrane region" description="Helical" evidence="5">
    <location>
        <begin position="215"/>
        <end position="237"/>
    </location>
</feature>
<name>A0ABR1CH95_NECAM</name>
<evidence type="ECO:0000256" key="2">
    <source>
        <dbReference type="ARBA" id="ARBA00022692"/>
    </source>
</evidence>
<feature type="transmembrane region" description="Helical" evidence="5">
    <location>
        <begin position="108"/>
        <end position="131"/>
    </location>
</feature>
<feature type="transmembrane region" description="Helical" evidence="5">
    <location>
        <begin position="258"/>
        <end position="275"/>
    </location>
</feature>
<accession>A0ABR1CH95</accession>
<dbReference type="PANTHER" id="PTHR46273">
    <property type="entry name" value="MYOSUPPRESSIN RECEPTOR 1, ISOFORM B-RELATED"/>
    <property type="match status" value="1"/>
</dbReference>
<evidence type="ECO:0000313" key="8">
    <source>
        <dbReference type="Proteomes" id="UP001303046"/>
    </source>
</evidence>
<keyword evidence="8" id="KW-1185">Reference proteome</keyword>
<sequence>MDCKDPPIFDVNNNFTHDLLRTLFLFRHTYSEFHRYIAVLLCCFGLLANSIHIWVLTRPRMRFSSVHSVLVCIAVSDMGTMTSYMVYITRFEFMADTSGYPYGWALFLKIHVVISIALHAITLYLVVLMAFIRFSAMKVSSSEWLRSERAIVAAIGIAISVFVLCIPTLLAHETVPMRAFSTDGEISTRYSIGFSEMMLENGCLLMKGNLWLTGIFLKAIPCVLLFWFTIALIGRMKENKEKRTKLLKTRDEKGRRDITTYMLVFMVTVFLITELPQGVMAVLNALYTSQFHQYVYLSLADVLDLLSLINCYVAFLVYICTSSRYRQTLLSILPNMPTILSAVTSRQNTIRREKLPYSSLNGAPCPVVGVATRTEHDQLL</sequence>
<evidence type="ECO:0000256" key="1">
    <source>
        <dbReference type="ARBA" id="ARBA00004370"/>
    </source>
</evidence>
<dbReference type="Gene3D" id="1.20.1070.10">
    <property type="entry name" value="Rhodopsin 7-helix transmembrane proteins"/>
    <property type="match status" value="1"/>
</dbReference>
<keyword evidence="3 5" id="KW-1133">Transmembrane helix</keyword>
<feature type="domain" description="G-protein coupled receptors family 1 profile" evidence="6">
    <location>
        <begin position="48"/>
        <end position="318"/>
    </location>
</feature>
<evidence type="ECO:0000313" key="7">
    <source>
        <dbReference type="EMBL" id="KAK6737455.1"/>
    </source>
</evidence>
<feature type="transmembrane region" description="Helical" evidence="5">
    <location>
        <begin position="68"/>
        <end position="88"/>
    </location>
</feature>
<dbReference type="SUPFAM" id="SSF81321">
    <property type="entry name" value="Family A G protein-coupled receptor-like"/>
    <property type="match status" value="1"/>
</dbReference>
<feature type="transmembrane region" description="Helical" evidence="5">
    <location>
        <begin position="33"/>
        <end position="56"/>
    </location>
</feature>
<dbReference type="InterPro" id="IPR017452">
    <property type="entry name" value="GPCR_Rhodpsn_7TM"/>
</dbReference>
<keyword evidence="2 5" id="KW-0812">Transmembrane</keyword>
<feature type="transmembrane region" description="Helical" evidence="5">
    <location>
        <begin position="151"/>
        <end position="171"/>
    </location>
</feature>
<dbReference type="InterPro" id="IPR053219">
    <property type="entry name" value="GPCR_Dmsr-1"/>
</dbReference>
<dbReference type="PROSITE" id="PS50262">
    <property type="entry name" value="G_PROTEIN_RECEP_F1_2"/>
    <property type="match status" value="1"/>
</dbReference>
<evidence type="ECO:0000256" key="5">
    <source>
        <dbReference type="SAM" id="Phobius"/>
    </source>
</evidence>